<reference evidence="1" key="1">
    <citation type="submission" date="2020-05" db="EMBL/GenBank/DDBJ databases">
        <authorList>
            <person name="Chiriac C."/>
            <person name="Salcher M."/>
            <person name="Ghai R."/>
            <person name="Kavagutti S V."/>
        </authorList>
    </citation>
    <scope>NUCLEOTIDE SEQUENCE</scope>
</reference>
<proteinExistence type="predicted"/>
<organism evidence="1">
    <name type="scientific">freshwater metagenome</name>
    <dbReference type="NCBI Taxonomy" id="449393"/>
    <lineage>
        <taxon>unclassified sequences</taxon>
        <taxon>metagenomes</taxon>
        <taxon>ecological metagenomes</taxon>
    </lineage>
</organism>
<sequence>MSERSRGNCQVVPIAEERHFGRMLRMGRFQEAKQTPAPSEW</sequence>
<protein>
    <submittedName>
        <fullName evidence="1">Unannotated protein</fullName>
    </submittedName>
</protein>
<dbReference type="EMBL" id="CAFBPD010000244">
    <property type="protein sequence ID" value="CAB5019752.1"/>
    <property type="molecule type" value="Genomic_DNA"/>
</dbReference>
<accession>A0A6J7QZL1</accession>
<evidence type="ECO:0000313" key="1">
    <source>
        <dbReference type="EMBL" id="CAB5019752.1"/>
    </source>
</evidence>
<dbReference type="AlphaFoldDB" id="A0A6J7QZL1"/>
<name>A0A6J7QZL1_9ZZZZ</name>
<gene>
    <name evidence="1" type="ORF">UFOPK4061_01321</name>
</gene>